<evidence type="ECO:0000313" key="6">
    <source>
        <dbReference type="Proteomes" id="UP000215181"/>
    </source>
</evidence>
<dbReference type="Proteomes" id="UP000215181">
    <property type="component" value="Unassembled WGS sequence"/>
</dbReference>
<comment type="caution">
    <text evidence="5">The sequence shown here is derived from an EMBL/GenBank/DDBJ whole genome shotgun (WGS) entry which is preliminary data.</text>
</comment>
<keyword evidence="2" id="KW-0238">DNA-binding</keyword>
<keyword evidence="1" id="KW-0229">DNA integration</keyword>
<dbReference type="GO" id="GO:0003677">
    <property type="term" value="F:DNA binding"/>
    <property type="evidence" value="ECO:0007669"/>
    <property type="project" value="UniProtKB-KW"/>
</dbReference>
<dbReference type="GO" id="GO:0015074">
    <property type="term" value="P:DNA integration"/>
    <property type="evidence" value="ECO:0007669"/>
    <property type="project" value="UniProtKB-KW"/>
</dbReference>
<dbReference type="GO" id="GO:0006310">
    <property type="term" value="P:DNA recombination"/>
    <property type="evidence" value="ECO:0007669"/>
    <property type="project" value="UniProtKB-KW"/>
</dbReference>
<dbReference type="CDD" id="cd00796">
    <property type="entry name" value="INT_Rci_Hp1_C"/>
    <property type="match status" value="1"/>
</dbReference>
<keyword evidence="6" id="KW-1185">Reference proteome</keyword>
<organism evidence="5 6">
    <name type="scientific">Thauera propionica</name>
    <dbReference type="NCBI Taxonomy" id="2019431"/>
    <lineage>
        <taxon>Bacteria</taxon>
        <taxon>Pseudomonadati</taxon>
        <taxon>Pseudomonadota</taxon>
        <taxon>Betaproteobacteria</taxon>
        <taxon>Rhodocyclales</taxon>
        <taxon>Zoogloeaceae</taxon>
        <taxon>Thauera</taxon>
    </lineage>
</organism>
<dbReference type="InterPro" id="IPR011010">
    <property type="entry name" value="DNA_brk_join_enz"/>
</dbReference>
<dbReference type="Gene3D" id="1.10.150.130">
    <property type="match status" value="1"/>
</dbReference>
<dbReference type="PANTHER" id="PTHR30349:SF94">
    <property type="entry name" value="INTEGRASE_RECOMBINASE HI_1414-RELATED"/>
    <property type="match status" value="1"/>
</dbReference>
<protein>
    <recommendedName>
        <fullName evidence="4">Tyr recombinase domain-containing protein</fullName>
    </recommendedName>
</protein>
<evidence type="ECO:0000256" key="1">
    <source>
        <dbReference type="ARBA" id="ARBA00022908"/>
    </source>
</evidence>
<evidence type="ECO:0000259" key="4">
    <source>
        <dbReference type="PROSITE" id="PS51898"/>
    </source>
</evidence>
<dbReference type="Gene3D" id="1.10.443.10">
    <property type="entry name" value="Intergrase catalytic core"/>
    <property type="match status" value="1"/>
</dbReference>
<dbReference type="Pfam" id="PF00589">
    <property type="entry name" value="Phage_integrase"/>
    <property type="match status" value="1"/>
</dbReference>
<sequence>MPRDTSKNGVREILLDDGSKRYEARVHRRGEPAKSKRFKTRAEALKWKRSIDTAIDVGRPTLDRKVVLISDVIDDYLRYRASSLKPLASNKVTDYLRVREDLGEISVSKLTHIDVENYVTLLLAEPLKRDAKKSDKESPKRTYKPATVRKFYYALKKAVEWHSKTYRYHVDEHLFSLEKGAVPDGWSGKRERRLTAEEEKKLYASGLPRENTFAEADWRAIIGFALETAMREQEIVLARWSDLSSDHRKLQVPKEHTKTRAARVVLLSKRAREIVASQKSSCTEGESRIFHQFPNPESVCDAFARLSKRAKISNLKFHDLRHEATSRLCESGKLNMMQIMEMTGHKSMTTFQGYLHLLKHDTSVTLD</sequence>
<dbReference type="InterPro" id="IPR010998">
    <property type="entry name" value="Integrase_recombinase_N"/>
</dbReference>
<evidence type="ECO:0000256" key="3">
    <source>
        <dbReference type="ARBA" id="ARBA00023172"/>
    </source>
</evidence>
<dbReference type="PROSITE" id="PS51898">
    <property type="entry name" value="TYR_RECOMBINASE"/>
    <property type="match status" value="1"/>
</dbReference>
<feature type="domain" description="Tyr recombinase" evidence="4">
    <location>
        <begin position="189"/>
        <end position="367"/>
    </location>
</feature>
<dbReference type="PANTHER" id="PTHR30349">
    <property type="entry name" value="PHAGE INTEGRASE-RELATED"/>
    <property type="match status" value="1"/>
</dbReference>
<gene>
    <name evidence="5" type="ORF">CGK74_11935</name>
</gene>
<name>A0A235EXE1_9RHOO</name>
<dbReference type="InterPro" id="IPR013762">
    <property type="entry name" value="Integrase-like_cat_sf"/>
</dbReference>
<dbReference type="InterPro" id="IPR002104">
    <property type="entry name" value="Integrase_catalytic"/>
</dbReference>
<dbReference type="EMBL" id="NOIH01000013">
    <property type="protein sequence ID" value="OYD53651.1"/>
    <property type="molecule type" value="Genomic_DNA"/>
</dbReference>
<proteinExistence type="predicted"/>
<keyword evidence="3" id="KW-0233">DNA recombination</keyword>
<dbReference type="AlphaFoldDB" id="A0A235EXE1"/>
<dbReference type="RefSeq" id="WP_094268695.1">
    <property type="nucleotide sequence ID" value="NZ_NOIH01000013.1"/>
</dbReference>
<reference evidence="5 6" key="1">
    <citation type="submission" date="2017-07" db="EMBL/GenBank/DDBJ databases">
        <title>Thauera sp. KNDSS-Mac4 genome sequence and assembly.</title>
        <authorList>
            <person name="Mayilraj S."/>
        </authorList>
    </citation>
    <scope>NUCLEOTIDE SEQUENCE [LARGE SCALE GENOMIC DNA]</scope>
    <source>
        <strain evidence="5 6">KNDSS-Mac4</strain>
    </source>
</reference>
<evidence type="ECO:0000256" key="2">
    <source>
        <dbReference type="ARBA" id="ARBA00023125"/>
    </source>
</evidence>
<evidence type="ECO:0000313" key="5">
    <source>
        <dbReference type="EMBL" id="OYD53651.1"/>
    </source>
</evidence>
<dbReference type="OrthoDB" id="662444at2"/>
<dbReference type="SUPFAM" id="SSF56349">
    <property type="entry name" value="DNA breaking-rejoining enzymes"/>
    <property type="match status" value="1"/>
</dbReference>
<dbReference type="InterPro" id="IPR050090">
    <property type="entry name" value="Tyrosine_recombinase_XerCD"/>
</dbReference>
<accession>A0A235EXE1</accession>